<sequence length="669" mass="75444">MTASSPCVVADATRQRTRLVRARSNIFTNDDEANNVGRNAEAPTEIDELDVGVVDIDTSFSYNMFIEEEAVDLFDVAVAREVVPRDHSNMLTNQIIGGYQGWFAFPNDGAPVNKWRHWFNDRITNTSAPEARDLTVDMYPTTDEYDPADLASSPNILLPDGSPAKFFSSARPRVVLKHFEWMANYGITGIFHIRFMENIDILANRLWKDMVLRNVKNAADATGRLFAVSYNVAGKSLTNDVIDAIKNDWMQLVDMENITQSPRYIRQRGLPVLRIYGFGFKAVNVDDTARVSNLIKWFQKDAPEKYRVFLINGAPSEWRELGGDSRPEPAWRDIYNSFDGIHPWHVGRWDSTSKFDSYYANIISKDAAYCKEKGILYMPTMWPGFSWYNLKQNSTLTPPAKLNSIPREGGKFFWKQAHAFAANSNITTIWLAQIDEVDEGTAILKVVAKTSDLPVQGKWLPLDIDGQSVPSDWYLRLGGEAQKMFEGTRPLSSVIPIKPTDPPPPDALVNISANINDSNSTGNRGLLFTIKAKQNIFIRGLDIAARRTNAPSMSIYTRSGSYNNAAFTMDGWQQIFQTRIRSSQFGNTNNILKLDDINVKVQIRAGQTQSFYIYNSNGLRFKPGVNEGGPHFEDNAIVVNEGRMTKTFFGNATVIGQFSGVVRYYIDRW</sequence>
<dbReference type="PANTHER" id="PTHR33683">
    <property type="entry name" value="1, PUTATIVE-RELATED"/>
    <property type="match status" value="1"/>
</dbReference>
<dbReference type="Gene3D" id="3.20.20.80">
    <property type="entry name" value="Glycosidases"/>
    <property type="match status" value="1"/>
</dbReference>
<name>A0ABD3MZR8_9STRA</name>
<accession>A0ABD3MZR8</accession>
<organism evidence="1 2">
    <name type="scientific">Discostella pseudostelligera</name>
    <dbReference type="NCBI Taxonomy" id="259834"/>
    <lineage>
        <taxon>Eukaryota</taxon>
        <taxon>Sar</taxon>
        <taxon>Stramenopiles</taxon>
        <taxon>Ochrophyta</taxon>
        <taxon>Bacillariophyta</taxon>
        <taxon>Coscinodiscophyceae</taxon>
        <taxon>Thalassiosirophycidae</taxon>
        <taxon>Stephanodiscales</taxon>
        <taxon>Stephanodiscaceae</taxon>
        <taxon>Discostella</taxon>
    </lineage>
</organism>
<dbReference type="EMBL" id="JALLBG020000055">
    <property type="protein sequence ID" value="KAL3769384.1"/>
    <property type="molecule type" value="Genomic_DNA"/>
</dbReference>
<dbReference type="AlphaFoldDB" id="A0ABD3MZR8"/>
<dbReference type="Proteomes" id="UP001530293">
    <property type="component" value="Unassembled WGS sequence"/>
</dbReference>
<keyword evidence="2" id="KW-1185">Reference proteome</keyword>
<protein>
    <submittedName>
        <fullName evidence="1">Uncharacterized protein</fullName>
    </submittedName>
</protein>
<evidence type="ECO:0000313" key="1">
    <source>
        <dbReference type="EMBL" id="KAL3769384.1"/>
    </source>
</evidence>
<dbReference type="PANTHER" id="PTHR33683:SF46">
    <property type="entry name" value="SUSHI DOMAIN-CONTAINING PROTEIN"/>
    <property type="match status" value="1"/>
</dbReference>
<comment type="caution">
    <text evidence="1">The sequence shown here is derived from an EMBL/GenBank/DDBJ whole genome shotgun (WGS) entry which is preliminary data.</text>
</comment>
<dbReference type="CDD" id="cd11576">
    <property type="entry name" value="GH99_GH71_like_2"/>
    <property type="match status" value="1"/>
</dbReference>
<proteinExistence type="predicted"/>
<evidence type="ECO:0000313" key="2">
    <source>
        <dbReference type="Proteomes" id="UP001530293"/>
    </source>
</evidence>
<reference evidence="1 2" key="1">
    <citation type="submission" date="2024-10" db="EMBL/GenBank/DDBJ databases">
        <title>Updated reference genomes for cyclostephanoid diatoms.</title>
        <authorList>
            <person name="Roberts W.R."/>
            <person name="Alverson A.J."/>
        </authorList>
    </citation>
    <scope>NUCLEOTIDE SEQUENCE [LARGE SCALE GENOMIC DNA]</scope>
    <source>
        <strain evidence="1 2">AJA232-27</strain>
    </source>
</reference>
<gene>
    <name evidence="1" type="ORF">ACHAWU_008793</name>
</gene>